<feature type="compositionally biased region" description="Polar residues" evidence="1">
    <location>
        <begin position="236"/>
        <end position="246"/>
    </location>
</feature>
<dbReference type="AlphaFoldDB" id="A0A5C6EEK8"/>
<feature type="region of interest" description="Disordered" evidence="1">
    <location>
        <begin position="217"/>
        <end position="247"/>
    </location>
</feature>
<dbReference type="OrthoDB" id="1778949at2"/>
<dbReference type="Proteomes" id="UP000318288">
    <property type="component" value="Unassembled WGS sequence"/>
</dbReference>
<keyword evidence="3" id="KW-1185">Reference proteome</keyword>
<accession>A0A5C6EEK8</accession>
<evidence type="ECO:0000256" key="1">
    <source>
        <dbReference type="SAM" id="MobiDB-lite"/>
    </source>
</evidence>
<proteinExistence type="predicted"/>
<reference evidence="2 3" key="1">
    <citation type="submission" date="2019-02" db="EMBL/GenBank/DDBJ databases">
        <title>Deep-cultivation of Planctomycetes and their phenomic and genomic characterization uncovers novel biology.</title>
        <authorList>
            <person name="Wiegand S."/>
            <person name="Jogler M."/>
            <person name="Boedeker C."/>
            <person name="Pinto D."/>
            <person name="Vollmers J."/>
            <person name="Rivas-Marin E."/>
            <person name="Kohn T."/>
            <person name="Peeters S.H."/>
            <person name="Heuer A."/>
            <person name="Rast P."/>
            <person name="Oberbeckmann S."/>
            <person name="Bunk B."/>
            <person name="Jeske O."/>
            <person name="Meyerdierks A."/>
            <person name="Storesund J.E."/>
            <person name="Kallscheuer N."/>
            <person name="Luecker S."/>
            <person name="Lage O.M."/>
            <person name="Pohl T."/>
            <person name="Merkel B.J."/>
            <person name="Hornburger P."/>
            <person name="Mueller R.-W."/>
            <person name="Bruemmer F."/>
            <person name="Labrenz M."/>
            <person name="Spormann A.M."/>
            <person name="Op Den Camp H."/>
            <person name="Overmann J."/>
            <person name="Amann R."/>
            <person name="Jetten M.S.M."/>
            <person name="Mascher T."/>
            <person name="Medema M.H."/>
            <person name="Devos D.P."/>
            <person name="Kaster A.-K."/>
            <person name="Ovreas L."/>
            <person name="Rohde M."/>
            <person name="Galperin M.Y."/>
            <person name="Jogler C."/>
        </authorList>
    </citation>
    <scope>NUCLEOTIDE SEQUENCE [LARGE SCALE GENOMIC DNA]</scope>
    <source>
        <strain evidence="2 3">Poly51</strain>
    </source>
</reference>
<evidence type="ECO:0000313" key="3">
    <source>
        <dbReference type="Proteomes" id="UP000318288"/>
    </source>
</evidence>
<evidence type="ECO:0000313" key="2">
    <source>
        <dbReference type="EMBL" id="TWU47268.1"/>
    </source>
</evidence>
<evidence type="ECO:0008006" key="4">
    <source>
        <dbReference type="Google" id="ProtNLM"/>
    </source>
</evidence>
<protein>
    <recommendedName>
        <fullName evidence="4">SHOCT domain-containing protein</fullName>
    </recommendedName>
</protein>
<comment type="caution">
    <text evidence="2">The sequence shown here is derived from an EMBL/GenBank/DDBJ whole genome shotgun (WGS) entry which is preliminary data.</text>
</comment>
<dbReference type="RefSeq" id="WP_146460948.1">
    <property type="nucleotide sequence ID" value="NZ_SJPW01000007.1"/>
</dbReference>
<feature type="region of interest" description="Disordered" evidence="1">
    <location>
        <begin position="95"/>
        <end position="141"/>
    </location>
</feature>
<feature type="compositionally biased region" description="Polar residues" evidence="1">
    <location>
        <begin position="109"/>
        <end position="121"/>
    </location>
</feature>
<gene>
    <name evidence="2" type="ORF">Poly51_50670</name>
</gene>
<feature type="compositionally biased region" description="Pro residues" evidence="1">
    <location>
        <begin position="223"/>
        <end position="233"/>
    </location>
</feature>
<organism evidence="2 3">
    <name type="scientific">Rubripirellula tenax</name>
    <dbReference type="NCBI Taxonomy" id="2528015"/>
    <lineage>
        <taxon>Bacteria</taxon>
        <taxon>Pseudomonadati</taxon>
        <taxon>Planctomycetota</taxon>
        <taxon>Planctomycetia</taxon>
        <taxon>Pirellulales</taxon>
        <taxon>Pirellulaceae</taxon>
        <taxon>Rubripirellula</taxon>
    </lineage>
</organism>
<sequence>MSNLSTAGNQLVQELSQRYGLSADAVTHMLIAVSNGNGSMAQFGHPEFGGSGQWMSGGMTMVSDLFNNHLKNLVNNLCTDISNALASHQLVAPSGSFQSQSQSGDNHQHQASGQMGSQNSLFVPDPESTWWPSELGSPSATGSQNNVKYAYFANRSRLAVKTGGGTWVYDTLTHQIGGFSQQQGVGGSITFSSQFGVVNLSALPVVWKGIAPYQESHTQSVPPLAPQQSPPPSETAAFSPSSSPNGESIIETLERLGGLMEKGYITKDEFAAKKAELLGRL</sequence>
<name>A0A5C6EEK8_9BACT</name>
<dbReference type="EMBL" id="SJPW01000007">
    <property type="protein sequence ID" value="TWU47268.1"/>
    <property type="molecule type" value="Genomic_DNA"/>
</dbReference>
<feature type="compositionally biased region" description="Low complexity" evidence="1">
    <location>
        <begin position="95"/>
        <end position="104"/>
    </location>
</feature>